<evidence type="ECO:0000313" key="2">
    <source>
        <dbReference type="EMBL" id="KAG2613287.1"/>
    </source>
</evidence>
<evidence type="ECO:0000256" key="1">
    <source>
        <dbReference type="SAM" id="MobiDB-lite"/>
    </source>
</evidence>
<dbReference type="AlphaFoldDB" id="A0A8T0TT88"/>
<evidence type="ECO:0000313" key="3">
    <source>
        <dbReference type="Proteomes" id="UP000823388"/>
    </source>
</evidence>
<name>A0A8T0TT88_PANVG</name>
<dbReference type="OrthoDB" id="671662at2759"/>
<feature type="region of interest" description="Disordered" evidence="1">
    <location>
        <begin position="320"/>
        <end position="379"/>
    </location>
</feature>
<sequence length="527" mass="57944">MDPNQSNDGSQGGFPGGNMPPYPAAWNPYMYGYQAPSSWFPQGFQQVPPHVAMGQPGSSGQQVYPPAENIEVDEVEPQLSPEHTRKRKSTKKCVTRIKLGNFNPDEDTYLVKSWLEISADPVTSTGQKSSRMWERILDRYNLKRGSNPERSVRSLQSRWDNIKGEVGKFAAFHADATRENPSGMSDSDKTTIAAANFAAVYKHNFPYMHCWNIMKYEPKWQDPKPRSVPKSSAWPLAWRRARCRDWSVSKPRPPPNTPSSSVLHEQQPKKQNVINFVLFVTNRQESNPLLATYRQESNPLLTTYRQESNPLLTTYLAASRGGKGPWARPRLRKGSGALLRPNPPCRGRAREEGGGGRGGEGSSGAAAFRRGEPGAESTFASPCAVRTSTAALCGPSPALPPRPAVPRAPHAGVRLLAPAPSSAAGPRPLSTARLCCPRTESSRRGGHAAGRGPVPRVPAELGERMGWREVSSGSAELECRRGRGHQRGREWRRGAAAVGARASVATRARPSLRERKEERDRRGGIKK</sequence>
<keyword evidence="3" id="KW-1185">Reference proteome</keyword>
<feature type="compositionally biased region" description="Polar residues" evidence="1">
    <location>
        <begin position="258"/>
        <end position="267"/>
    </location>
</feature>
<feature type="region of interest" description="Disordered" evidence="1">
    <location>
        <begin position="1"/>
        <end position="21"/>
    </location>
</feature>
<proteinExistence type="predicted"/>
<feature type="compositionally biased region" description="Basic and acidic residues" evidence="1">
    <location>
        <begin position="477"/>
        <end position="493"/>
    </location>
</feature>
<feature type="region of interest" description="Disordered" evidence="1">
    <location>
        <begin position="245"/>
        <end position="267"/>
    </location>
</feature>
<dbReference type="PANTHER" id="PTHR45125">
    <property type="entry name" value="F21J9.4-RELATED"/>
    <property type="match status" value="1"/>
</dbReference>
<dbReference type="EMBL" id="CM029043">
    <property type="protein sequence ID" value="KAG2613287.1"/>
    <property type="molecule type" value="Genomic_DNA"/>
</dbReference>
<gene>
    <name evidence="2" type="ORF">PVAP13_4KG339200</name>
</gene>
<organism evidence="2 3">
    <name type="scientific">Panicum virgatum</name>
    <name type="common">Blackwell switchgrass</name>
    <dbReference type="NCBI Taxonomy" id="38727"/>
    <lineage>
        <taxon>Eukaryota</taxon>
        <taxon>Viridiplantae</taxon>
        <taxon>Streptophyta</taxon>
        <taxon>Embryophyta</taxon>
        <taxon>Tracheophyta</taxon>
        <taxon>Spermatophyta</taxon>
        <taxon>Magnoliopsida</taxon>
        <taxon>Liliopsida</taxon>
        <taxon>Poales</taxon>
        <taxon>Poaceae</taxon>
        <taxon>PACMAD clade</taxon>
        <taxon>Panicoideae</taxon>
        <taxon>Panicodae</taxon>
        <taxon>Paniceae</taxon>
        <taxon>Panicinae</taxon>
        <taxon>Panicum</taxon>
        <taxon>Panicum sect. Hiantes</taxon>
    </lineage>
</organism>
<feature type="compositionally biased region" description="Basic and acidic residues" evidence="1">
    <location>
        <begin position="511"/>
        <end position="527"/>
    </location>
</feature>
<feature type="compositionally biased region" description="Low complexity" evidence="1">
    <location>
        <begin position="494"/>
        <end position="509"/>
    </location>
</feature>
<dbReference type="PANTHER" id="PTHR45125:SF3">
    <property type="entry name" value="NO-APICAL-MERISTEM-ASSOCIATED CARBOXY-TERMINAL DOMAIN PROTEIN"/>
    <property type="match status" value="1"/>
</dbReference>
<evidence type="ECO:0008006" key="4">
    <source>
        <dbReference type="Google" id="ProtNLM"/>
    </source>
</evidence>
<accession>A0A8T0TT88</accession>
<reference evidence="2" key="1">
    <citation type="submission" date="2020-05" db="EMBL/GenBank/DDBJ databases">
        <title>WGS assembly of Panicum virgatum.</title>
        <authorList>
            <person name="Lovell J.T."/>
            <person name="Jenkins J."/>
            <person name="Shu S."/>
            <person name="Juenger T.E."/>
            <person name="Schmutz J."/>
        </authorList>
    </citation>
    <scope>NUCLEOTIDE SEQUENCE</scope>
    <source>
        <strain evidence="2">AP13</strain>
    </source>
</reference>
<feature type="region of interest" description="Disordered" evidence="1">
    <location>
        <begin position="439"/>
        <end position="527"/>
    </location>
</feature>
<comment type="caution">
    <text evidence="2">The sequence shown here is derived from an EMBL/GenBank/DDBJ whole genome shotgun (WGS) entry which is preliminary data.</text>
</comment>
<protein>
    <recommendedName>
        <fullName evidence="4">Myb-like domain-containing protein</fullName>
    </recommendedName>
</protein>
<dbReference type="Proteomes" id="UP000823388">
    <property type="component" value="Chromosome 4K"/>
</dbReference>